<reference evidence="2 3" key="1">
    <citation type="submission" date="2017-04" db="EMBL/GenBank/DDBJ databases">
        <title>Draft genome sequence of Tuber borchii Vittad., a whitish edible truffle.</title>
        <authorList>
            <consortium name="DOE Joint Genome Institute"/>
            <person name="Murat C."/>
            <person name="Kuo A."/>
            <person name="Barry K.W."/>
            <person name="Clum A."/>
            <person name="Dockter R.B."/>
            <person name="Fauchery L."/>
            <person name="Iotti M."/>
            <person name="Kohler A."/>
            <person name="Labutti K."/>
            <person name="Lindquist E.A."/>
            <person name="Lipzen A."/>
            <person name="Ohm R.A."/>
            <person name="Wang M."/>
            <person name="Grigoriev I.V."/>
            <person name="Zambonelli A."/>
            <person name="Martin F.M."/>
        </authorList>
    </citation>
    <scope>NUCLEOTIDE SEQUENCE [LARGE SCALE GENOMIC DNA]</scope>
    <source>
        <strain evidence="2 3">Tbo3840</strain>
    </source>
</reference>
<evidence type="ECO:0000313" key="3">
    <source>
        <dbReference type="Proteomes" id="UP000244722"/>
    </source>
</evidence>
<organism evidence="2 3">
    <name type="scientific">Tuber borchii</name>
    <name type="common">White truffle</name>
    <dbReference type="NCBI Taxonomy" id="42251"/>
    <lineage>
        <taxon>Eukaryota</taxon>
        <taxon>Fungi</taxon>
        <taxon>Dikarya</taxon>
        <taxon>Ascomycota</taxon>
        <taxon>Pezizomycotina</taxon>
        <taxon>Pezizomycetes</taxon>
        <taxon>Pezizales</taxon>
        <taxon>Tuberaceae</taxon>
        <taxon>Tuber</taxon>
    </lineage>
</organism>
<evidence type="ECO:0000256" key="1">
    <source>
        <dbReference type="SAM" id="MobiDB-lite"/>
    </source>
</evidence>
<evidence type="ECO:0000313" key="2">
    <source>
        <dbReference type="EMBL" id="PUU79857.1"/>
    </source>
</evidence>
<comment type="caution">
    <text evidence="2">The sequence shown here is derived from an EMBL/GenBank/DDBJ whole genome shotgun (WGS) entry which is preliminary data.</text>
</comment>
<accession>A0A2T6ZWJ9</accession>
<sequence>MGNRGANSPIPPSPLSPESAGHIGGWRTIGEQQDFYDEQDCLYPSHNLASEKLRTRKEDDVVIFDYSLDPDYLSRVGGNPLVEEDSPLSEGFDAEHDMFFQVPKNQLIRSEQFDQIINPTKEPQEIPPRGSRLGIIRFGTGVSLRAPSKKPSELSGPGPSEDRFVLFVSFPYFGGSSKKITLDPESESVKLLDFKRLGVGAPGRGAVVSEEERDDVGEILVHQARYMIFDNYTMATFRSKEDSAKDEVPLHHFQERIGAFRSMIHMIANRMELELWTLGKLQASLYNLEENIDQMISDQKAHDHGQGMARIPDDARPKWAALTKEGPSDFDEHYERVRKNNDWKKKQMRVQFLLASLNGLSAALFATINVAERQFAVLQDLHSVFLTSYRTKTKDGEKGYPLRRNPFFKNPNTLDTIDEVVREKESFIKKIKGLVENMEVRREILFGFLRSEQAKAAPYERTAQESRDAIKSIEDTIKGIWVIHAQQVQLTKTLSVFTLATTAVCWGNATLSDTHLLGAPEMRDLEPSLEKLVRYGGIRVSGVEIRSSRRSTPTVTANDSSRTSSVFREYSTMNAIKHLTVKLYSVVERAAAAAVTIWTWGGWGSWGVDKKPNRQALSMGYSQRREHHD</sequence>
<keyword evidence="3" id="KW-1185">Reference proteome</keyword>
<proteinExistence type="predicted"/>
<protein>
    <submittedName>
        <fullName evidence="2">Uncharacterized protein</fullName>
    </submittedName>
</protein>
<gene>
    <name evidence="2" type="ORF">B9Z19DRAFT_1124564</name>
</gene>
<feature type="region of interest" description="Disordered" evidence="1">
    <location>
        <begin position="1"/>
        <end position="26"/>
    </location>
</feature>
<name>A0A2T6ZWJ9_TUBBO</name>
<dbReference type="Proteomes" id="UP000244722">
    <property type="component" value="Unassembled WGS sequence"/>
</dbReference>
<dbReference type="AlphaFoldDB" id="A0A2T6ZWJ9"/>
<dbReference type="EMBL" id="NESQ01000080">
    <property type="protein sequence ID" value="PUU79857.1"/>
    <property type="molecule type" value="Genomic_DNA"/>
</dbReference>
<dbReference type="STRING" id="42251.A0A2T6ZWJ9"/>